<organism evidence="2 3">
    <name type="scientific">Gluconacetobacter liquefaciens</name>
    <name type="common">Acetobacter liquefaciens</name>
    <dbReference type="NCBI Taxonomy" id="89584"/>
    <lineage>
        <taxon>Bacteria</taxon>
        <taxon>Pseudomonadati</taxon>
        <taxon>Pseudomonadota</taxon>
        <taxon>Alphaproteobacteria</taxon>
        <taxon>Acetobacterales</taxon>
        <taxon>Acetobacteraceae</taxon>
        <taxon>Gluconacetobacter</taxon>
    </lineage>
</organism>
<reference evidence="2 3" key="1">
    <citation type="submission" date="2018-07" db="EMBL/GenBank/DDBJ databases">
        <title>Genomic Encyclopedia of Type Strains, Phase IV (KMG-IV): sequencing the most valuable type-strain genomes for metagenomic binning, comparative biology and taxonomic classification.</title>
        <authorList>
            <person name="Goeker M."/>
        </authorList>
    </citation>
    <scope>NUCLEOTIDE SEQUENCE [LARGE SCALE GENOMIC DNA]</scope>
    <source>
        <strain evidence="2 3">DSM 5603</strain>
    </source>
</reference>
<evidence type="ECO:0000256" key="1">
    <source>
        <dbReference type="SAM" id="MobiDB-lite"/>
    </source>
</evidence>
<gene>
    <name evidence="2" type="ORF">C7453_104271</name>
</gene>
<comment type="caution">
    <text evidence="2">The sequence shown here is derived from an EMBL/GenBank/DDBJ whole genome shotgun (WGS) entry which is preliminary data.</text>
</comment>
<dbReference type="Proteomes" id="UP000254958">
    <property type="component" value="Unassembled WGS sequence"/>
</dbReference>
<feature type="region of interest" description="Disordered" evidence="1">
    <location>
        <begin position="1"/>
        <end position="21"/>
    </location>
</feature>
<evidence type="ECO:0000313" key="2">
    <source>
        <dbReference type="EMBL" id="RDI38326.1"/>
    </source>
</evidence>
<keyword evidence="3" id="KW-1185">Reference proteome</keyword>
<sequence length="35" mass="4152">MVAPRSYCRQSRSKYTPARRDHALDGHYARRCLKT</sequence>
<name>A0A370G5J3_GLULI</name>
<dbReference type="AlphaFoldDB" id="A0A370G5J3"/>
<proteinExistence type="predicted"/>
<evidence type="ECO:0000313" key="3">
    <source>
        <dbReference type="Proteomes" id="UP000254958"/>
    </source>
</evidence>
<protein>
    <submittedName>
        <fullName evidence="2">Uncharacterized protein</fullName>
    </submittedName>
</protein>
<accession>A0A370G5J3</accession>
<dbReference type="EMBL" id="QQAW01000004">
    <property type="protein sequence ID" value="RDI38326.1"/>
    <property type="molecule type" value="Genomic_DNA"/>
</dbReference>